<protein>
    <submittedName>
        <fullName evidence="1">Uncharacterized protein</fullName>
    </submittedName>
</protein>
<name>A0ACB9KFV9_BAUVA</name>
<evidence type="ECO:0000313" key="2">
    <source>
        <dbReference type="Proteomes" id="UP000828941"/>
    </source>
</evidence>
<organism evidence="1 2">
    <name type="scientific">Bauhinia variegata</name>
    <name type="common">Purple orchid tree</name>
    <name type="synonym">Phanera variegata</name>
    <dbReference type="NCBI Taxonomy" id="167791"/>
    <lineage>
        <taxon>Eukaryota</taxon>
        <taxon>Viridiplantae</taxon>
        <taxon>Streptophyta</taxon>
        <taxon>Embryophyta</taxon>
        <taxon>Tracheophyta</taxon>
        <taxon>Spermatophyta</taxon>
        <taxon>Magnoliopsida</taxon>
        <taxon>eudicotyledons</taxon>
        <taxon>Gunneridae</taxon>
        <taxon>Pentapetalae</taxon>
        <taxon>rosids</taxon>
        <taxon>fabids</taxon>
        <taxon>Fabales</taxon>
        <taxon>Fabaceae</taxon>
        <taxon>Cercidoideae</taxon>
        <taxon>Cercideae</taxon>
        <taxon>Bauhiniinae</taxon>
        <taxon>Bauhinia</taxon>
    </lineage>
</organism>
<proteinExistence type="predicted"/>
<accession>A0ACB9KFV9</accession>
<comment type="caution">
    <text evidence="1">The sequence shown here is derived from an EMBL/GenBank/DDBJ whole genome shotgun (WGS) entry which is preliminary data.</text>
</comment>
<sequence>MGNNRIKSHSLSFFIFFFAVFISIHPCCASNPNVTKLVDDVCAKTSNYSFCVDSLYADPLTPEADKISLVNIAFRLAYENASSTQNHIEELLKNNGGSSQCRQCLERCGSDYQKGLSAIGKGMNDLDSENYDLLPGYADDAARSASDCESSFGGSHSPLTFMNNAFKALSEICIVISNLINNPHK</sequence>
<dbReference type="Proteomes" id="UP000828941">
    <property type="component" value="Chromosome 14"/>
</dbReference>
<evidence type="ECO:0000313" key="1">
    <source>
        <dbReference type="EMBL" id="KAI4296093.1"/>
    </source>
</evidence>
<gene>
    <name evidence="1" type="ORF">L6164_036081</name>
</gene>
<dbReference type="EMBL" id="CM039439">
    <property type="protein sequence ID" value="KAI4296093.1"/>
    <property type="molecule type" value="Genomic_DNA"/>
</dbReference>
<reference evidence="1 2" key="1">
    <citation type="journal article" date="2022" name="DNA Res.">
        <title>Chromosomal-level genome assembly of the orchid tree Bauhinia variegata (Leguminosae; Cercidoideae) supports the allotetraploid origin hypothesis of Bauhinia.</title>
        <authorList>
            <person name="Zhong Y."/>
            <person name="Chen Y."/>
            <person name="Zheng D."/>
            <person name="Pang J."/>
            <person name="Liu Y."/>
            <person name="Luo S."/>
            <person name="Meng S."/>
            <person name="Qian L."/>
            <person name="Wei D."/>
            <person name="Dai S."/>
            <person name="Zhou R."/>
        </authorList>
    </citation>
    <scope>NUCLEOTIDE SEQUENCE [LARGE SCALE GENOMIC DNA]</scope>
    <source>
        <strain evidence="1">BV-YZ2020</strain>
    </source>
</reference>
<keyword evidence="2" id="KW-1185">Reference proteome</keyword>